<reference evidence="1" key="1">
    <citation type="journal article" date="2023" name="bioRxiv">
        <title>Scaffold-level genome assemblies of two parasitoid biocontrol wasps reveal the parthenogenesis mechanism and an associated novel virus.</title>
        <authorList>
            <person name="Inwood S."/>
            <person name="Skelly J."/>
            <person name="Guhlin J."/>
            <person name="Harrop T."/>
            <person name="Goldson S."/>
            <person name="Dearden P."/>
        </authorList>
    </citation>
    <scope>NUCLEOTIDE SEQUENCE</scope>
    <source>
        <strain evidence="1">Irish</strain>
        <tissue evidence="1">Whole body</tissue>
    </source>
</reference>
<protein>
    <submittedName>
        <fullName evidence="1">Uncharacterized protein</fullName>
    </submittedName>
</protein>
<dbReference type="Proteomes" id="UP001168990">
    <property type="component" value="Unassembled WGS sequence"/>
</dbReference>
<gene>
    <name evidence="1" type="ORF">PV328_003445</name>
</gene>
<evidence type="ECO:0000313" key="2">
    <source>
        <dbReference type="Proteomes" id="UP001168990"/>
    </source>
</evidence>
<name>A0AA39F8K2_9HYME</name>
<sequence length="136" mass="15920">MASDMKNLGSRWTGPNIPRTAVARSLLVVAISPKDIGRRIRHKIIRDKHQTRRRSIVVAVGDKIDCENTRSNVVQQPHLSVRFYKTSLYTTAHSKFKKHIIANDISISRLQLQLHYRHRQFYYSSSKTHSRHFRKC</sequence>
<proteinExistence type="predicted"/>
<accession>A0AA39F8K2</accession>
<reference evidence="1" key="2">
    <citation type="submission" date="2023-03" db="EMBL/GenBank/DDBJ databases">
        <authorList>
            <person name="Inwood S.N."/>
            <person name="Skelly J.G."/>
            <person name="Guhlin J."/>
            <person name="Harrop T.W.R."/>
            <person name="Goldson S.G."/>
            <person name="Dearden P.K."/>
        </authorList>
    </citation>
    <scope>NUCLEOTIDE SEQUENCE</scope>
    <source>
        <strain evidence="1">Irish</strain>
        <tissue evidence="1">Whole body</tissue>
    </source>
</reference>
<dbReference type="AlphaFoldDB" id="A0AA39F8K2"/>
<keyword evidence="2" id="KW-1185">Reference proteome</keyword>
<comment type="caution">
    <text evidence="1">The sequence shown here is derived from an EMBL/GenBank/DDBJ whole genome shotgun (WGS) entry which is preliminary data.</text>
</comment>
<organism evidence="1 2">
    <name type="scientific">Microctonus aethiopoides</name>
    <dbReference type="NCBI Taxonomy" id="144406"/>
    <lineage>
        <taxon>Eukaryota</taxon>
        <taxon>Metazoa</taxon>
        <taxon>Ecdysozoa</taxon>
        <taxon>Arthropoda</taxon>
        <taxon>Hexapoda</taxon>
        <taxon>Insecta</taxon>
        <taxon>Pterygota</taxon>
        <taxon>Neoptera</taxon>
        <taxon>Endopterygota</taxon>
        <taxon>Hymenoptera</taxon>
        <taxon>Apocrita</taxon>
        <taxon>Ichneumonoidea</taxon>
        <taxon>Braconidae</taxon>
        <taxon>Euphorinae</taxon>
        <taxon>Microctonus</taxon>
    </lineage>
</organism>
<dbReference type="EMBL" id="JAQQBS010001422">
    <property type="protein sequence ID" value="KAK0164878.1"/>
    <property type="molecule type" value="Genomic_DNA"/>
</dbReference>
<evidence type="ECO:0000313" key="1">
    <source>
        <dbReference type="EMBL" id="KAK0164878.1"/>
    </source>
</evidence>